<dbReference type="FunFam" id="2.40.160.120:FF:000009">
    <property type="entry name" value="oxysterol-binding protein-related protein 3C"/>
    <property type="match status" value="1"/>
</dbReference>
<dbReference type="GO" id="GO:0016020">
    <property type="term" value="C:membrane"/>
    <property type="evidence" value="ECO:0007669"/>
    <property type="project" value="TreeGrafter"/>
</dbReference>
<dbReference type="PANTHER" id="PTHR10972:SF136">
    <property type="entry name" value="OXYSTEROL-BINDING PROTEIN 8"/>
    <property type="match status" value="1"/>
</dbReference>
<protein>
    <recommendedName>
        <fullName evidence="4">Oxysterol-binding protein</fullName>
    </recommendedName>
</protein>
<dbReference type="Gene3D" id="2.40.160.120">
    <property type="match status" value="1"/>
</dbReference>
<reference evidence="2" key="1">
    <citation type="journal article" date="2020" name="bioRxiv">
        <title>Comparative genomics of Chlamydomonas.</title>
        <authorList>
            <person name="Craig R.J."/>
            <person name="Hasan A.R."/>
            <person name="Ness R.W."/>
            <person name="Keightley P.D."/>
        </authorList>
    </citation>
    <scope>NUCLEOTIDE SEQUENCE</scope>
    <source>
        <strain evidence="2">CCAP 11/70</strain>
    </source>
</reference>
<evidence type="ECO:0000256" key="1">
    <source>
        <dbReference type="RuleBase" id="RU003844"/>
    </source>
</evidence>
<proteinExistence type="inferred from homology"/>
<comment type="similarity">
    <text evidence="1">Belongs to the OSBP family.</text>
</comment>
<dbReference type="Gene3D" id="3.30.70.3490">
    <property type="match status" value="1"/>
</dbReference>
<dbReference type="EMBL" id="JAEHOE010000013">
    <property type="protein sequence ID" value="KAG2497720.1"/>
    <property type="molecule type" value="Genomic_DNA"/>
</dbReference>
<dbReference type="InterPro" id="IPR018494">
    <property type="entry name" value="Oxysterol-bd_CS"/>
</dbReference>
<dbReference type="Pfam" id="PF01237">
    <property type="entry name" value="Oxysterol_BP"/>
    <property type="match status" value="1"/>
</dbReference>
<dbReference type="PROSITE" id="PS01013">
    <property type="entry name" value="OSBP"/>
    <property type="match status" value="1"/>
</dbReference>
<dbReference type="InterPro" id="IPR000648">
    <property type="entry name" value="Oxysterol-bd"/>
</dbReference>
<gene>
    <name evidence="2" type="ORF">HYH03_004456</name>
</gene>
<organism evidence="2 3">
    <name type="scientific">Edaphochlamys debaryana</name>
    <dbReference type="NCBI Taxonomy" id="47281"/>
    <lineage>
        <taxon>Eukaryota</taxon>
        <taxon>Viridiplantae</taxon>
        <taxon>Chlorophyta</taxon>
        <taxon>core chlorophytes</taxon>
        <taxon>Chlorophyceae</taxon>
        <taxon>CS clade</taxon>
        <taxon>Chlamydomonadales</taxon>
        <taxon>Chlamydomonadales incertae sedis</taxon>
        <taxon>Edaphochlamys</taxon>
    </lineage>
</organism>
<accession>A0A835YFB6</accession>
<evidence type="ECO:0000313" key="2">
    <source>
        <dbReference type="EMBL" id="KAG2497720.1"/>
    </source>
</evidence>
<dbReference type="SUPFAM" id="SSF144000">
    <property type="entry name" value="Oxysterol-binding protein-like"/>
    <property type="match status" value="1"/>
</dbReference>
<sequence>MADAAPQVAPADGSASSGRTWYEWAGGVYSYAQQQLNSFMGWEDLDVIDPESEKAKKGEDTPAGLLDQERKQAWGTRQFQQYIGADVTSLLSVPVWIMEPFTILQKAAEIMEYTHLLDQADATEDEFDRFALVAAYCVSPFGAAERAWKPFNPILGETFELEVGEGVRYLAEQVSHHPPICAAHAENAHFHYDLVSAPTTRFLGNSLEVYPYGRTRITLLKSGEVFTLVPPNAMVNNIVIGRTWVDAYGPLNLACVTTGAKCRLDFKPCGWFGYGRYEFEGYVTSKEGVKKVKLTGKWNSTVDAVRCDPEGNPLPDAPVKRLWNCTPKPQGDYYSFTHFAHKLNSSEGITAPLPSDSRRRPDRSKLVLGEMVAAGSEKVRLEEMQRAEKRERERRSDGWVPRWFKKVEEPKLYEGELELAKVPFWEFTGDYIQRPRGEALPAAEVDGKGFNPWQYPDLHERI</sequence>
<name>A0A835YFB6_9CHLO</name>
<dbReference type="InterPro" id="IPR037239">
    <property type="entry name" value="OSBP_sf"/>
</dbReference>
<evidence type="ECO:0008006" key="4">
    <source>
        <dbReference type="Google" id="ProtNLM"/>
    </source>
</evidence>
<dbReference type="Proteomes" id="UP000612055">
    <property type="component" value="Unassembled WGS sequence"/>
</dbReference>
<evidence type="ECO:0000313" key="3">
    <source>
        <dbReference type="Proteomes" id="UP000612055"/>
    </source>
</evidence>
<comment type="caution">
    <text evidence="2">The sequence shown here is derived from an EMBL/GenBank/DDBJ whole genome shotgun (WGS) entry which is preliminary data.</text>
</comment>
<dbReference type="PANTHER" id="PTHR10972">
    <property type="entry name" value="OXYSTEROL-BINDING PROTEIN-RELATED"/>
    <property type="match status" value="1"/>
</dbReference>
<dbReference type="GO" id="GO:0032934">
    <property type="term" value="F:sterol binding"/>
    <property type="evidence" value="ECO:0007669"/>
    <property type="project" value="TreeGrafter"/>
</dbReference>
<dbReference type="OrthoDB" id="14833at2759"/>
<dbReference type="AlphaFoldDB" id="A0A835YFB6"/>
<keyword evidence="3" id="KW-1185">Reference proteome</keyword>
<dbReference type="GO" id="GO:0005829">
    <property type="term" value="C:cytosol"/>
    <property type="evidence" value="ECO:0007669"/>
    <property type="project" value="TreeGrafter"/>
</dbReference>